<comment type="caution">
    <text evidence="2">The sequence shown here is derived from an EMBL/GenBank/DDBJ whole genome shotgun (WGS) entry which is preliminary data.</text>
</comment>
<protein>
    <recommendedName>
        <fullName evidence="4">Secreted protein</fullName>
    </recommendedName>
</protein>
<evidence type="ECO:0000256" key="1">
    <source>
        <dbReference type="SAM" id="SignalP"/>
    </source>
</evidence>
<feature type="chain" id="PRO_5043040740" description="Secreted protein" evidence="1">
    <location>
        <begin position="21"/>
        <end position="71"/>
    </location>
</feature>
<evidence type="ECO:0000313" key="3">
    <source>
        <dbReference type="Proteomes" id="UP001346869"/>
    </source>
</evidence>
<accession>A0AAN7X698</accession>
<gene>
    <name evidence="2" type="ORF">PBY51_004923</name>
</gene>
<dbReference type="Proteomes" id="UP001346869">
    <property type="component" value="Unassembled WGS sequence"/>
</dbReference>
<dbReference type="EMBL" id="JAUZQC010000018">
    <property type="protein sequence ID" value="KAK5854754.1"/>
    <property type="molecule type" value="Genomic_DNA"/>
</dbReference>
<keyword evidence="1" id="KW-0732">Signal</keyword>
<dbReference type="AlphaFoldDB" id="A0AAN7X698"/>
<feature type="signal peptide" evidence="1">
    <location>
        <begin position="1"/>
        <end position="20"/>
    </location>
</feature>
<reference evidence="2 3" key="2">
    <citation type="journal article" date="2023" name="Mol. Biol. Evol.">
        <title>Genomics of Secondarily Temperate Adaptation in the Only Non-Antarctic Icefish.</title>
        <authorList>
            <person name="Rivera-Colon A.G."/>
            <person name="Rayamajhi N."/>
            <person name="Minhas B.F."/>
            <person name="Madrigal G."/>
            <person name="Bilyk K.T."/>
            <person name="Yoon V."/>
            <person name="Hune M."/>
            <person name="Gregory S."/>
            <person name="Cheng C.H.C."/>
            <person name="Catchen J.M."/>
        </authorList>
    </citation>
    <scope>NUCLEOTIDE SEQUENCE [LARGE SCALE GENOMIC DNA]</scope>
    <source>
        <strain evidence="2">JMC-PN-2008</strain>
    </source>
</reference>
<evidence type="ECO:0008006" key="4">
    <source>
        <dbReference type="Google" id="ProtNLM"/>
    </source>
</evidence>
<name>A0AAN7X698_ELEMC</name>
<sequence>MCTTPALLPLMFVELQLCEGLLVLCAWDGGLHVSERNHFSVPVGGEHGSGDVAGSLIGWKEVDGSRPKNIP</sequence>
<keyword evidence="3" id="KW-1185">Reference proteome</keyword>
<organism evidence="2 3">
    <name type="scientific">Eleginops maclovinus</name>
    <name type="common">Patagonian blennie</name>
    <name type="synonym">Eleginus maclovinus</name>
    <dbReference type="NCBI Taxonomy" id="56733"/>
    <lineage>
        <taxon>Eukaryota</taxon>
        <taxon>Metazoa</taxon>
        <taxon>Chordata</taxon>
        <taxon>Craniata</taxon>
        <taxon>Vertebrata</taxon>
        <taxon>Euteleostomi</taxon>
        <taxon>Actinopterygii</taxon>
        <taxon>Neopterygii</taxon>
        <taxon>Teleostei</taxon>
        <taxon>Neoteleostei</taxon>
        <taxon>Acanthomorphata</taxon>
        <taxon>Eupercaria</taxon>
        <taxon>Perciformes</taxon>
        <taxon>Notothenioidei</taxon>
        <taxon>Eleginopidae</taxon>
        <taxon>Eleginops</taxon>
    </lineage>
</organism>
<proteinExistence type="predicted"/>
<reference evidence="2 3" key="1">
    <citation type="journal article" date="2023" name="Genes (Basel)">
        <title>Chromosome-Level Genome Assembly and Circadian Gene Repertoire of the Patagonia Blennie Eleginops maclovinus-The Closest Ancestral Proxy of Antarctic Cryonotothenioids.</title>
        <authorList>
            <person name="Cheng C.C."/>
            <person name="Rivera-Colon A.G."/>
            <person name="Minhas B.F."/>
            <person name="Wilson L."/>
            <person name="Rayamajhi N."/>
            <person name="Vargas-Chacoff L."/>
            <person name="Catchen J.M."/>
        </authorList>
    </citation>
    <scope>NUCLEOTIDE SEQUENCE [LARGE SCALE GENOMIC DNA]</scope>
    <source>
        <strain evidence="2">JMC-PN-2008</strain>
    </source>
</reference>
<evidence type="ECO:0000313" key="2">
    <source>
        <dbReference type="EMBL" id="KAK5854754.1"/>
    </source>
</evidence>